<evidence type="ECO:0000256" key="6">
    <source>
        <dbReference type="SAM" id="MobiDB-lite"/>
    </source>
</evidence>
<dbReference type="SUPFAM" id="SSF55194">
    <property type="entry name" value="Ribosome recycling factor, RRF"/>
    <property type="match status" value="1"/>
</dbReference>
<evidence type="ECO:0000259" key="7">
    <source>
        <dbReference type="Pfam" id="PF01765"/>
    </source>
</evidence>
<evidence type="ECO:0000256" key="1">
    <source>
        <dbReference type="ARBA" id="ARBA00002952"/>
    </source>
</evidence>
<protein>
    <recommendedName>
        <fullName evidence="3">Ribosome-recycling factor, chloroplastic</fullName>
    </recommendedName>
    <alternativeName>
        <fullName evidence="5">Ribosome-releasing factor, chloroplastic</fullName>
    </alternativeName>
</protein>
<evidence type="ECO:0000256" key="5">
    <source>
        <dbReference type="ARBA" id="ARBA00032397"/>
    </source>
</evidence>
<dbReference type="InterPro" id="IPR036191">
    <property type="entry name" value="RRF_sf"/>
</dbReference>
<feature type="domain" description="Ribosome recycling factor" evidence="7">
    <location>
        <begin position="123"/>
        <end position="280"/>
    </location>
</feature>
<dbReference type="InterPro" id="IPR023584">
    <property type="entry name" value="Ribosome_recyc_fac_dom"/>
</dbReference>
<name>A0ABQ7GNE9_DUNSA</name>
<dbReference type="PANTHER" id="PTHR20982">
    <property type="entry name" value="RIBOSOME RECYCLING FACTOR"/>
    <property type="match status" value="1"/>
</dbReference>
<comment type="caution">
    <text evidence="8">The sequence shown here is derived from an EMBL/GenBank/DDBJ whole genome shotgun (WGS) entry which is preliminary data.</text>
</comment>
<comment type="similarity">
    <text evidence="2">Belongs to the RRF family.</text>
</comment>
<dbReference type="PANTHER" id="PTHR20982:SF3">
    <property type="entry name" value="MITOCHONDRIAL RIBOSOME RECYCLING FACTOR PSEUDO 1"/>
    <property type="match status" value="1"/>
</dbReference>
<keyword evidence="9" id="KW-1185">Reference proteome</keyword>
<dbReference type="Gene3D" id="1.10.132.20">
    <property type="entry name" value="Ribosome-recycling factor"/>
    <property type="match status" value="1"/>
</dbReference>
<accession>A0ABQ7GNE9</accession>
<sequence>MYLRHLARCSLARLLRAASNHDGLPPWQHAQISKVCWIEQDRRWWASAAYLPASITASSKANGVSQKQLWPWPPSQLTTAGFSKKAGKKGKGASDEDEGEAVEEEFSLKPYSKLMDDAIHHLQAAFGKIHTGRASPGLLEPLEVHAHNERLPLYNFATVTVRNAQLLVANVYNAEDVEPVCTAIRHSPLKLQPRVEGKEVQVPVPRPTLDGLNAMMKLVRQEAEKAKTSVRSVRHKALEAVRKEFRAADNRKRAEKEVQKLHDVSIETVEKLRGLKNKELEASH</sequence>
<keyword evidence="4" id="KW-0648">Protein biosynthesis</keyword>
<dbReference type="EMBL" id="MU069673">
    <property type="protein sequence ID" value="KAF5836135.1"/>
    <property type="molecule type" value="Genomic_DNA"/>
</dbReference>
<feature type="region of interest" description="Disordered" evidence="6">
    <location>
        <begin position="78"/>
        <end position="101"/>
    </location>
</feature>
<evidence type="ECO:0000256" key="4">
    <source>
        <dbReference type="ARBA" id="ARBA00022917"/>
    </source>
</evidence>
<dbReference type="Pfam" id="PF01765">
    <property type="entry name" value="RRF"/>
    <property type="match status" value="1"/>
</dbReference>
<proteinExistence type="inferred from homology"/>
<dbReference type="Proteomes" id="UP000815325">
    <property type="component" value="Unassembled WGS sequence"/>
</dbReference>
<dbReference type="Gene3D" id="3.30.1360.40">
    <property type="match status" value="1"/>
</dbReference>
<organism evidence="8 9">
    <name type="scientific">Dunaliella salina</name>
    <name type="common">Green alga</name>
    <name type="synonym">Protococcus salinus</name>
    <dbReference type="NCBI Taxonomy" id="3046"/>
    <lineage>
        <taxon>Eukaryota</taxon>
        <taxon>Viridiplantae</taxon>
        <taxon>Chlorophyta</taxon>
        <taxon>core chlorophytes</taxon>
        <taxon>Chlorophyceae</taxon>
        <taxon>CS clade</taxon>
        <taxon>Chlamydomonadales</taxon>
        <taxon>Dunaliellaceae</taxon>
        <taxon>Dunaliella</taxon>
    </lineage>
</organism>
<evidence type="ECO:0000313" key="8">
    <source>
        <dbReference type="EMBL" id="KAF5836135.1"/>
    </source>
</evidence>
<evidence type="ECO:0000256" key="2">
    <source>
        <dbReference type="ARBA" id="ARBA00005912"/>
    </source>
</evidence>
<dbReference type="InterPro" id="IPR002661">
    <property type="entry name" value="Ribosome_recyc_fac"/>
</dbReference>
<gene>
    <name evidence="8" type="ORF">DUNSADRAFT_6338</name>
</gene>
<reference evidence="8" key="1">
    <citation type="submission" date="2017-08" db="EMBL/GenBank/DDBJ databases">
        <authorList>
            <person name="Polle J.E."/>
            <person name="Barry K."/>
            <person name="Cushman J."/>
            <person name="Schmutz J."/>
            <person name="Tran D."/>
            <person name="Hathwaick L.T."/>
            <person name="Yim W.C."/>
            <person name="Jenkins J."/>
            <person name="Mckie-Krisberg Z.M."/>
            <person name="Prochnik S."/>
            <person name="Lindquist E."/>
            <person name="Dockter R.B."/>
            <person name="Adam C."/>
            <person name="Molina H."/>
            <person name="Bunkerborg J."/>
            <person name="Jin E."/>
            <person name="Buchheim M."/>
            <person name="Magnuson J."/>
        </authorList>
    </citation>
    <scope>NUCLEOTIDE SEQUENCE</scope>
    <source>
        <strain evidence="8">CCAP 19/18</strain>
    </source>
</reference>
<evidence type="ECO:0000256" key="3">
    <source>
        <dbReference type="ARBA" id="ARBA00014063"/>
    </source>
</evidence>
<evidence type="ECO:0000313" key="9">
    <source>
        <dbReference type="Proteomes" id="UP000815325"/>
    </source>
</evidence>
<comment type="function">
    <text evidence="1">Responsible for the release of ribosomes from messenger RNA at the termination of chloroplastic protein biosynthesis.</text>
</comment>